<evidence type="ECO:0000259" key="2">
    <source>
        <dbReference type="Pfam" id="PF24099"/>
    </source>
</evidence>
<dbReference type="Pfam" id="PF24099">
    <property type="entry name" value="RBD_DGKtheta"/>
    <property type="match status" value="1"/>
</dbReference>
<evidence type="ECO:0000256" key="1">
    <source>
        <dbReference type="SAM" id="Phobius"/>
    </source>
</evidence>
<dbReference type="Proteomes" id="UP000279833">
    <property type="component" value="Unassembled WGS sequence"/>
</dbReference>
<keyword evidence="1" id="KW-1133">Transmembrane helix</keyword>
<dbReference type="WBParaSite" id="SCUD_0002132701-mRNA-1">
    <property type="protein sequence ID" value="SCUD_0002132701-mRNA-1"/>
    <property type="gene ID" value="SCUD_0002132701"/>
</dbReference>
<dbReference type="InterPro" id="IPR056392">
    <property type="entry name" value="DGKtheta_RBD"/>
</dbReference>
<evidence type="ECO:0000313" key="5">
    <source>
        <dbReference type="WBParaSite" id="SCUD_0002132701-mRNA-1"/>
    </source>
</evidence>
<evidence type="ECO:0000313" key="4">
    <source>
        <dbReference type="Proteomes" id="UP000279833"/>
    </source>
</evidence>
<feature type="transmembrane region" description="Helical" evidence="1">
    <location>
        <begin position="156"/>
        <end position="181"/>
    </location>
</feature>
<organism evidence="5">
    <name type="scientific">Schistosoma curassoni</name>
    <dbReference type="NCBI Taxonomy" id="6186"/>
    <lineage>
        <taxon>Eukaryota</taxon>
        <taxon>Metazoa</taxon>
        <taxon>Spiralia</taxon>
        <taxon>Lophotrochozoa</taxon>
        <taxon>Platyhelminthes</taxon>
        <taxon>Trematoda</taxon>
        <taxon>Digenea</taxon>
        <taxon>Strigeidida</taxon>
        <taxon>Schistosomatoidea</taxon>
        <taxon>Schistosomatidae</taxon>
        <taxon>Schistosoma</taxon>
    </lineage>
</organism>
<dbReference type="AlphaFoldDB" id="A0A183L1X3"/>
<evidence type="ECO:0000313" key="3">
    <source>
        <dbReference type="EMBL" id="VDP75108.1"/>
    </source>
</evidence>
<keyword evidence="4" id="KW-1185">Reference proteome</keyword>
<sequence>MSPDDCYLSSVCVDRTVSEQLLNKDDRPMLLLDQLREESARISQFTRFELRFVEDPPIGPSVSLFVGNLKENLSQRLYERVLLDKLGEKCRWDSIEESIFMNKPITALLLPTIHPQNLPKGIQPLLVFVNLKSGGCQGVDLIVAFRRLLNPFQVSVYMFSCVSIFQCLFCFHLFCSLIYCIHNYRL</sequence>
<keyword evidence="1" id="KW-0812">Transmembrane</keyword>
<dbReference type="STRING" id="6186.A0A183L1X3"/>
<keyword evidence="1" id="KW-0472">Membrane</keyword>
<reference evidence="5" key="1">
    <citation type="submission" date="2016-06" db="UniProtKB">
        <authorList>
            <consortium name="WormBaseParasite"/>
        </authorList>
    </citation>
    <scope>IDENTIFICATION</scope>
</reference>
<name>A0A183L1X3_9TREM</name>
<reference evidence="3 4" key="2">
    <citation type="submission" date="2018-11" db="EMBL/GenBank/DDBJ databases">
        <authorList>
            <consortium name="Pathogen Informatics"/>
        </authorList>
    </citation>
    <scope>NUCLEOTIDE SEQUENCE [LARGE SCALE GENOMIC DNA]</scope>
    <source>
        <strain evidence="3">Dakar</strain>
        <strain evidence="4">Dakar, Senegal</strain>
    </source>
</reference>
<accession>A0A183L1X3</accession>
<dbReference type="EMBL" id="UZAK01046305">
    <property type="protein sequence ID" value="VDP75108.1"/>
    <property type="molecule type" value="Genomic_DNA"/>
</dbReference>
<gene>
    <name evidence="3" type="ORF">SCUD_LOCUS21324</name>
</gene>
<proteinExistence type="predicted"/>
<feature type="domain" description="Diacylglycerol kinase theta RNA-binding" evidence="2">
    <location>
        <begin position="60"/>
        <end position="97"/>
    </location>
</feature>
<protein>
    <submittedName>
        <fullName evidence="5">DAGKc domain-containing protein</fullName>
    </submittedName>
</protein>